<evidence type="ECO:0000313" key="2">
    <source>
        <dbReference type="EMBL" id="QNF33538.1"/>
    </source>
</evidence>
<dbReference type="AlphaFoldDB" id="A0A7G7G8Q4"/>
<proteinExistence type="predicted"/>
<name>A0A7G7G8Q4_9BACT</name>
<sequence length="52" mass="5950">MIKPRVALSQGFLSLLYMLFYYFCFFSTLAAIGQLYLPAGRLAFNRLLPLIS</sequence>
<accession>A0A7G7G8Q4</accession>
<evidence type="ECO:0000256" key="1">
    <source>
        <dbReference type="SAM" id="Phobius"/>
    </source>
</evidence>
<keyword evidence="1" id="KW-1133">Transmembrane helix</keyword>
<keyword evidence="1" id="KW-0812">Transmembrane</keyword>
<feature type="transmembrane region" description="Helical" evidence="1">
    <location>
        <begin position="12"/>
        <end position="37"/>
    </location>
</feature>
<dbReference type="RefSeq" id="WP_185274388.1">
    <property type="nucleotide sequence ID" value="NZ_CP055156.1"/>
</dbReference>
<keyword evidence="3" id="KW-1185">Reference proteome</keyword>
<dbReference type="KEGG" id="aswu:HUW51_12695"/>
<gene>
    <name evidence="2" type="ORF">HUW51_12695</name>
</gene>
<dbReference type="EMBL" id="CP055156">
    <property type="protein sequence ID" value="QNF33538.1"/>
    <property type="molecule type" value="Genomic_DNA"/>
</dbReference>
<keyword evidence="1" id="KW-0472">Membrane</keyword>
<protein>
    <submittedName>
        <fullName evidence="2">Uncharacterized protein</fullName>
    </submittedName>
</protein>
<evidence type="ECO:0000313" key="3">
    <source>
        <dbReference type="Proteomes" id="UP000515237"/>
    </source>
</evidence>
<dbReference type="Proteomes" id="UP000515237">
    <property type="component" value="Chromosome"/>
</dbReference>
<organism evidence="2 3">
    <name type="scientific">Adhaeribacter swui</name>
    <dbReference type="NCBI Taxonomy" id="2086471"/>
    <lineage>
        <taxon>Bacteria</taxon>
        <taxon>Pseudomonadati</taxon>
        <taxon>Bacteroidota</taxon>
        <taxon>Cytophagia</taxon>
        <taxon>Cytophagales</taxon>
        <taxon>Hymenobacteraceae</taxon>
        <taxon>Adhaeribacter</taxon>
    </lineage>
</organism>
<reference evidence="2 3" key="1">
    <citation type="journal article" date="2018" name="Int. J. Syst. Evol. Microbiol.">
        <title>Adhaeribacter swui sp. nov., isolated from wet mud.</title>
        <authorList>
            <person name="Kim D.U."/>
            <person name="Kim K.W."/>
            <person name="Kang M.S."/>
            <person name="Kim J.Y."/>
            <person name="Jang J.H."/>
            <person name="Kim M.K."/>
        </authorList>
    </citation>
    <scope>NUCLEOTIDE SEQUENCE [LARGE SCALE GENOMIC DNA]</scope>
    <source>
        <strain evidence="2 3">KCTC 52873</strain>
    </source>
</reference>